<accession>A0A815ZV50</accession>
<dbReference type="Proteomes" id="UP000663854">
    <property type="component" value="Unassembled WGS sequence"/>
</dbReference>
<evidence type="ECO:0000313" key="1">
    <source>
        <dbReference type="EMBL" id="CAF1194179.1"/>
    </source>
</evidence>
<evidence type="ECO:0000313" key="2">
    <source>
        <dbReference type="EMBL" id="CAF1590009.1"/>
    </source>
</evidence>
<proteinExistence type="predicted"/>
<dbReference type="EMBL" id="CAJNOH010001240">
    <property type="protein sequence ID" value="CAF1194179.1"/>
    <property type="molecule type" value="Genomic_DNA"/>
</dbReference>
<comment type="caution">
    <text evidence="2">The sequence shown here is derived from an EMBL/GenBank/DDBJ whole genome shotgun (WGS) entry which is preliminary data.</text>
</comment>
<evidence type="ECO:0000313" key="3">
    <source>
        <dbReference type="Proteomes" id="UP000663870"/>
    </source>
</evidence>
<dbReference type="AlphaFoldDB" id="A0A815ZV50"/>
<protein>
    <submittedName>
        <fullName evidence="2">Uncharacterized protein</fullName>
    </submittedName>
</protein>
<name>A0A815ZV50_9BILA</name>
<reference evidence="2" key="1">
    <citation type="submission" date="2021-02" db="EMBL/GenBank/DDBJ databases">
        <authorList>
            <person name="Nowell W R."/>
        </authorList>
    </citation>
    <scope>NUCLEOTIDE SEQUENCE</scope>
</reference>
<dbReference type="EMBL" id="CAJNOL010004526">
    <property type="protein sequence ID" value="CAF1590009.1"/>
    <property type="molecule type" value="Genomic_DNA"/>
</dbReference>
<organism evidence="2 3">
    <name type="scientific">Rotaria sordida</name>
    <dbReference type="NCBI Taxonomy" id="392033"/>
    <lineage>
        <taxon>Eukaryota</taxon>
        <taxon>Metazoa</taxon>
        <taxon>Spiralia</taxon>
        <taxon>Gnathifera</taxon>
        <taxon>Rotifera</taxon>
        <taxon>Eurotatoria</taxon>
        <taxon>Bdelloidea</taxon>
        <taxon>Philodinida</taxon>
        <taxon>Philodinidae</taxon>
        <taxon>Rotaria</taxon>
    </lineage>
</organism>
<sequence>MYPSKQQVSCFYCEWVGRKDKAKNHWKKYHPEERFKLKISENNLTKYHFRKEVAEESTTIPNDDENTDIFEEQQQANITLLPPCLPTSTSTVPTMNNATLLSTTNLLHTPSIPNATSDINTSSGPTENLKLVYSMQDQLTFMAQQLTKISNSIENIQLEKNNKVSSSASQQDEIEQLFENIICSDDSFNLKCLEINYKLDMIICIPCCT</sequence>
<dbReference type="Proteomes" id="UP000663870">
    <property type="component" value="Unassembled WGS sequence"/>
</dbReference>
<gene>
    <name evidence="2" type="ORF">JXQ802_LOCUS47125</name>
    <name evidence="1" type="ORF">PYM288_LOCUS24507</name>
</gene>
<keyword evidence="3" id="KW-1185">Reference proteome</keyword>